<dbReference type="SUPFAM" id="SSF48371">
    <property type="entry name" value="ARM repeat"/>
    <property type="match status" value="1"/>
</dbReference>
<evidence type="ECO:0000256" key="3">
    <source>
        <dbReference type="SAM" id="MobiDB-lite"/>
    </source>
</evidence>
<dbReference type="InterPro" id="IPR013918">
    <property type="entry name" value="Nucleotide_exch_fac_Fes1"/>
</dbReference>
<name>A0A9N9FYU3_9GLOM</name>
<evidence type="ECO:0000313" key="6">
    <source>
        <dbReference type="Proteomes" id="UP000789739"/>
    </source>
</evidence>
<dbReference type="Pfam" id="PF08609">
    <property type="entry name" value="Fes1"/>
    <property type="match status" value="1"/>
</dbReference>
<dbReference type="EMBL" id="CAJVPI010000793">
    <property type="protein sequence ID" value="CAG8572684.1"/>
    <property type="molecule type" value="Genomic_DNA"/>
</dbReference>
<organism evidence="5 6">
    <name type="scientific">Paraglomus brasilianum</name>
    <dbReference type="NCBI Taxonomy" id="144538"/>
    <lineage>
        <taxon>Eukaryota</taxon>
        <taxon>Fungi</taxon>
        <taxon>Fungi incertae sedis</taxon>
        <taxon>Mucoromycota</taxon>
        <taxon>Glomeromycotina</taxon>
        <taxon>Glomeromycetes</taxon>
        <taxon>Paraglomerales</taxon>
        <taxon>Paraglomeraceae</taxon>
        <taxon>Paraglomus</taxon>
    </lineage>
</organism>
<dbReference type="GO" id="GO:0000774">
    <property type="term" value="F:adenyl-nucleotide exchange factor activity"/>
    <property type="evidence" value="ECO:0007669"/>
    <property type="project" value="TreeGrafter"/>
</dbReference>
<protein>
    <submittedName>
        <fullName evidence="5">11364_t:CDS:1</fullName>
    </submittedName>
</protein>
<dbReference type="Gene3D" id="1.25.10.10">
    <property type="entry name" value="Leucine-rich Repeat Variant"/>
    <property type="match status" value="1"/>
</dbReference>
<comment type="similarity">
    <text evidence="1">Belongs to the FES1 family.</text>
</comment>
<dbReference type="InterPro" id="IPR016024">
    <property type="entry name" value="ARM-type_fold"/>
</dbReference>
<dbReference type="PANTHER" id="PTHR19316:SF18">
    <property type="entry name" value="HSP70-BINDING PROTEIN 1"/>
    <property type="match status" value="1"/>
</dbReference>
<dbReference type="OrthoDB" id="10250458at2759"/>
<feature type="domain" description="Nucleotide exchange factor Fes1" evidence="4">
    <location>
        <begin position="1"/>
        <end position="83"/>
    </location>
</feature>
<dbReference type="AlphaFoldDB" id="A0A9N9FYU3"/>
<gene>
    <name evidence="5" type="ORF">PBRASI_LOCUS6186</name>
</gene>
<evidence type="ECO:0000313" key="5">
    <source>
        <dbReference type="EMBL" id="CAG8572684.1"/>
    </source>
</evidence>
<proteinExistence type="inferred from homology"/>
<keyword evidence="2" id="KW-0677">Repeat</keyword>
<dbReference type="InterPro" id="IPR011989">
    <property type="entry name" value="ARM-like"/>
</dbReference>
<keyword evidence="6" id="KW-1185">Reference proteome</keyword>
<dbReference type="PANTHER" id="PTHR19316">
    <property type="entry name" value="PROTEIN FOLDING REGULATOR"/>
    <property type="match status" value="1"/>
</dbReference>
<dbReference type="Proteomes" id="UP000789739">
    <property type="component" value="Unassembled WGS sequence"/>
</dbReference>
<dbReference type="GO" id="GO:0005783">
    <property type="term" value="C:endoplasmic reticulum"/>
    <property type="evidence" value="ECO:0007669"/>
    <property type="project" value="TreeGrafter"/>
</dbReference>
<evidence type="ECO:0000256" key="2">
    <source>
        <dbReference type="ARBA" id="ARBA00022737"/>
    </source>
</evidence>
<comment type="caution">
    <text evidence="5">The sequence shown here is derived from an EMBL/GenBank/DDBJ whole genome shotgun (WGS) entry which is preliminary data.</text>
</comment>
<dbReference type="InterPro" id="IPR050693">
    <property type="entry name" value="Hsp70_NEF-Inhibitors"/>
</dbReference>
<feature type="region of interest" description="Disordered" evidence="3">
    <location>
        <begin position="1"/>
        <end position="29"/>
    </location>
</feature>
<reference evidence="5" key="1">
    <citation type="submission" date="2021-06" db="EMBL/GenBank/DDBJ databases">
        <authorList>
            <person name="Kallberg Y."/>
            <person name="Tangrot J."/>
            <person name="Rosling A."/>
        </authorList>
    </citation>
    <scope>NUCLEOTIDE SEQUENCE</scope>
    <source>
        <strain evidence="5">BR232B</strain>
    </source>
</reference>
<evidence type="ECO:0000259" key="4">
    <source>
        <dbReference type="Pfam" id="PF08609"/>
    </source>
</evidence>
<feature type="compositionally biased region" description="Basic and acidic residues" evidence="3">
    <location>
        <begin position="14"/>
        <end position="29"/>
    </location>
</feature>
<evidence type="ECO:0000256" key="1">
    <source>
        <dbReference type="ARBA" id="ARBA00011045"/>
    </source>
</evidence>
<accession>A0A9N9FYU3</accession>
<sequence>MEKLLAWGVTHSDPSNKKDPTQNEGQERKLDTDIIDAILGKGEATEIRNAVDCISDPNESLANKEIAFDNLEMLVEQIDNAIDIGNMNLWPKILSFFDFKEKSLRLYTAWVCGTAVQNNPRAQKAFVDNGGLKRLLDTLKNPEEEVEVRSKALYAVSGAIKNYPPGLAQFEEEGGYEILLNLLNTSNDLSILRKVAFLFNTLLGQDPKMVATRIEEKGLARQLIHLLKVYGPQDEDLADKILQTVIGIFRHSNKSLSPDEINELRAVLPQLRNHYGTVALNKDEWDELEKYVNG</sequence>